<reference evidence="2" key="2">
    <citation type="book" date="2010" name="PROCEEDINGS OF 13TH INTERNATIONAL CONFERENCE ON HARMFUL ALGAE" publisher="International Society For The Study of Harmful Algae" city="Hong Kong, China">
        <title>Dinoflagellate meta-transcriptomics enabled by spliced leader.</title>
        <editorList>
            <person name="Unknown A."/>
        </editorList>
        <authorList>
            <person name="Lin S."/>
            <person name="Zhang H."/>
        </authorList>
    </citation>
    <scope>NUCLEOTIDE SEQUENCE</scope>
    <source>
        <strain evidence="2">CCMP1831</strain>
    </source>
</reference>
<accession>E8Z6B1</accession>
<evidence type="ECO:0000256" key="1">
    <source>
        <dbReference type="SAM" id="Coils"/>
    </source>
</evidence>
<reference evidence="2" key="1">
    <citation type="submission" date="2008-12" db="EMBL/GenBank/DDBJ databases">
        <authorList>
            <person name="Zhang H."/>
            <person name="Lin S."/>
        </authorList>
    </citation>
    <scope>NUCLEOTIDE SEQUENCE</scope>
    <source>
        <strain evidence="2">CCMP1831</strain>
    </source>
</reference>
<feature type="coiled-coil region" evidence="1">
    <location>
        <begin position="89"/>
        <end position="116"/>
    </location>
</feature>
<dbReference type="AlphaFoldDB" id="E8Z6B1"/>
<organism evidence="2">
    <name type="scientific">Pfiesteria piscicida</name>
    <name type="common">Phantom dinoflagellate</name>
    <dbReference type="NCBI Taxonomy" id="71001"/>
    <lineage>
        <taxon>Eukaryota</taxon>
        <taxon>Sar</taxon>
        <taxon>Alveolata</taxon>
        <taxon>Dinophyceae</taxon>
        <taxon>Peridiniales</taxon>
        <taxon>Pfiesteriaceae</taxon>
        <taxon>Pfiesteria</taxon>
    </lineage>
</organism>
<evidence type="ECO:0000313" key="2">
    <source>
        <dbReference type="EMBL" id="ACU44991.1"/>
    </source>
</evidence>
<feature type="non-terminal residue" evidence="2">
    <location>
        <position position="1"/>
    </location>
</feature>
<protein>
    <submittedName>
        <fullName evidence="2">Uncharacterized protein</fullName>
    </submittedName>
</protein>
<sequence>ERPLHPKAMTFWDGMVSSHMFVTAGYFEVAAHDGFALWYGYDDTRTPSVDSQHVEKDGFEEFFEYPDAPDLAKVGTVFLPDRDPECRVKNIDQREADAAEETLKILKVEVDTLSQQLRTLIGSEASQVEDVIHRLKLQQSRLANVLF</sequence>
<proteinExistence type="evidence at transcript level"/>
<dbReference type="EMBL" id="FJ599938">
    <property type="protein sequence ID" value="ACU44991.1"/>
    <property type="molecule type" value="mRNA"/>
</dbReference>
<keyword evidence="1" id="KW-0175">Coiled coil</keyword>
<name>E8Z6B1_PFIPI</name>